<dbReference type="Gene3D" id="3.30.559.30">
    <property type="entry name" value="Nonribosomal peptide synthetase, condensation domain"/>
    <property type="match status" value="1"/>
</dbReference>
<accession>A0A0R1JYI9</accession>
<gene>
    <name evidence="4" type="ORF">FD30_GL001042</name>
</gene>
<evidence type="ECO:0000313" key="5">
    <source>
        <dbReference type="Proteomes" id="UP000051162"/>
    </source>
</evidence>
<keyword evidence="1" id="KW-0808">Transferase</keyword>
<feature type="domain" description="Phthiocerol/phthiodiolone dimycocerosyl transferase C-terminal" evidence="3">
    <location>
        <begin position="186"/>
        <end position="332"/>
    </location>
</feature>
<name>A0A0R1JYI9_9LACO</name>
<dbReference type="STRING" id="1423773.FD30_GL001042"/>
<protein>
    <submittedName>
        <fullName evidence="4">NRPS condensation (Elongation) domain-containing protein</fullName>
    </submittedName>
</protein>
<evidence type="ECO:0000259" key="3">
    <source>
        <dbReference type="Pfam" id="PF16911"/>
    </source>
</evidence>
<dbReference type="AlphaFoldDB" id="A0A0R1JYI9"/>
<keyword evidence="2" id="KW-0012">Acyltransferase</keyword>
<dbReference type="OrthoDB" id="7321121at2"/>
<dbReference type="SUPFAM" id="SSF52777">
    <property type="entry name" value="CoA-dependent acyltransferases"/>
    <property type="match status" value="1"/>
</dbReference>
<dbReference type="EMBL" id="AZDT01000066">
    <property type="protein sequence ID" value="KRK72834.1"/>
    <property type="molecule type" value="Genomic_DNA"/>
</dbReference>
<dbReference type="PATRIC" id="fig|1423773.3.peg.1070"/>
<evidence type="ECO:0000256" key="1">
    <source>
        <dbReference type="ARBA" id="ARBA00022679"/>
    </source>
</evidence>
<dbReference type="Proteomes" id="UP000051162">
    <property type="component" value="Unassembled WGS sequence"/>
</dbReference>
<dbReference type="Pfam" id="PF16911">
    <property type="entry name" value="PapA_C"/>
    <property type="match status" value="1"/>
</dbReference>
<dbReference type="GO" id="GO:0016746">
    <property type="term" value="F:acyltransferase activity"/>
    <property type="evidence" value="ECO:0007669"/>
    <property type="project" value="UniProtKB-KW"/>
</dbReference>
<dbReference type="InterPro" id="IPR031641">
    <property type="entry name" value="PapA_C"/>
</dbReference>
<evidence type="ECO:0000313" key="4">
    <source>
        <dbReference type="EMBL" id="KRK72834.1"/>
    </source>
</evidence>
<evidence type="ECO:0000256" key="2">
    <source>
        <dbReference type="ARBA" id="ARBA00023315"/>
    </source>
</evidence>
<comment type="caution">
    <text evidence="4">The sequence shown here is derived from an EMBL/GenBank/DDBJ whole genome shotgun (WGS) entry which is preliminary data.</text>
</comment>
<organism evidence="4 5">
    <name type="scientific">Levilactobacillus namurensis DSM 19117</name>
    <dbReference type="NCBI Taxonomy" id="1423773"/>
    <lineage>
        <taxon>Bacteria</taxon>
        <taxon>Bacillati</taxon>
        <taxon>Bacillota</taxon>
        <taxon>Bacilli</taxon>
        <taxon>Lactobacillales</taxon>
        <taxon>Lactobacillaceae</taxon>
        <taxon>Levilactobacillus</taxon>
    </lineage>
</organism>
<reference evidence="4 5" key="1">
    <citation type="journal article" date="2015" name="Genome Announc.">
        <title>Expanding the biotechnology potential of lactobacilli through comparative genomics of 213 strains and associated genera.</title>
        <authorList>
            <person name="Sun Z."/>
            <person name="Harris H.M."/>
            <person name="McCann A."/>
            <person name="Guo C."/>
            <person name="Argimon S."/>
            <person name="Zhang W."/>
            <person name="Yang X."/>
            <person name="Jeffery I.B."/>
            <person name="Cooney J.C."/>
            <person name="Kagawa T.F."/>
            <person name="Liu W."/>
            <person name="Song Y."/>
            <person name="Salvetti E."/>
            <person name="Wrobel A."/>
            <person name="Rasinkangas P."/>
            <person name="Parkhill J."/>
            <person name="Rea M.C."/>
            <person name="O'Sullivan O."/>
            <person name="Ritari J."/>
            <person name="Douillard F.P."/>
            <person name="Paul Ross R."/>
            <person name="Yang R."/>
            <person name="Briner A.E."/>
            <person name="Felis G.E."/>
            <person name="de Vos W.M."/>
            <person name="Barrangou R."/>
            <person name="Klaenhammer T.R."/>
            <person name="Caufield P.W."/>
            <person name="Cui Y."/>
            <person name="Zhang H."/>
            <person name="O'Toole P.W."/>
        </authorList>
    </citation>
    <scope>NUCLEOTIDE SEQUENCE [LARGE SCALE GENOMIC DNA]</scope>
    <source>
        <strain evidence="4 5">DSM 19117</strain>
    </source>
</reference>
<proteinExistence type="predicted"/>
<sequence length="402" mass="45332">MYYRGEPLDLMPTLNLTRIRPLLECTLSLQHPIDVHRLKQAVTTTQTVVPQILGSYDYRWNRFNVVGATVDDVIEEHSAGHDPGRVRLDVLVGPQVKIQIIHHRDYDQLRIAMSRLLTDGEGFKHYLYLLAAAYDGQDLTSFTNERSGRKILAHLRHPHRPLPPMQVLTTQAPFPELRGDVHHHQGEATISKAESHRLQRQARAAGVTLNTVLLGAYALAVYTLTGQQHLMIPCQVDLRLHGPVTAANVVQVANLSSELPVPITVRDRDSLEDVVHRIQETVTQLHADLAYLTPLVELKRMSRALPPQWVRRLAGKYHATAAVSFANFGRVDQSRLQFDGSAVAQVTFAGAYHTMPYFQLTVSGYRDAWTLAFRMLGSEPDYQLGIKILKNVVTQLNQWGRH</sequence>
<keyword evidence="5" id="KW-1185">Reference proteome</keyword>